<dbReference type="Pfam" id="PF09471">
    <property type="entry name" value="Peptidase_M64"/>
    <property type="match status" value="2"/>
</dbReference>
<proteinExistence type="predicted"/>
<evidence type="ECO:0008006" key="3">
    <source>
        <dbReference type="Google" id="ProtNLM"/>
    </source>
</evidence>
<name>A0A7W7LZF0_9ACTN</name>
<dbReference type="AlphaFoldDB" id="A0A7W7LZF0"/>
<evidence type="ECO:0000313" key="2">
    <source>
        <dbReference type="Proteomes" id="UP000579523"/>
    </source>
</evidence>
<dbReference type="EMBL" id="JACHJI010000004">
    <property type="protein sequence ID" value="MBB4898531.1"/>
    <property type="molecule type" value="Genomic_DNA"/>
</dbReference>
<sequence>MSTVDGAVIGTTKIIDNGPASARWNLVIMGDGYKNTQLGQFANDVRSFVNNFLGSGPFNRVPTAINVYRVDVASTDSGADDPATPTCEGTGAVARTYFDASFCGDGLPHLLVVKSRTALAVAGNQVPEWNLVMVIVNTTKYGGSGGSVAVFSLADRATEIGLHEMCHTAFGLGDEYEFYRGCGRDTDRDRHPPIEPCEANITIDGNRTTNKWRDLIAANTRMPTTQNADCRFCDPQPNPVGAGTVGAFEGAHYYHCKAYRPQFTCRMRALRNPWCAVCERRIYQTLAPYVKPVVKRVAAVTRNSGRLDAFWAGRDAKLWTNWWDQAPGGGWKEHSPIDIPIRFLAPETSVAAVAQKDRLDVFWEGRDGKIFNNWAQAPGWKWKPLMPVPIAHELDFTVPPAPGTSIAAVVRTTDNWRPVDVFWTGTDCQIWSNRRTEAPGGDWSDHAPFPIAAEFSTLPAERTGIAAVSRHSNRLDVFWAGSDGQIWSTWWEQAPDMGWRDHFPFPIARAFSTLAAQRTGIAAVARNSNHLDVFWAGSDGQIWSTWWDRAPDMGWRDHFPFPIARAFSTLAAERTGIAAVARTSNHLDVFWAGRDGKIWTNWWTPGNDWKDHPPRPIASQFSVPPAPDTGIAAVARTSGNLDVFWTGTDGNVWTNWWTPGDDWKDHPAFTI</sequence>
<evidence type="ECO:0000313" key="1">
    <source>
        <dbReference type="EMBL" id="MBB4898531.1"/>
    </source>
</evidence>
<accession>A0A7W7LZF0</accession>
<comment type="caution">
    <text evidence="1">The sequence shown here is derived from an EMBL/GenBank/DDBJ whole genome shotgun (WGS) entry which is preliminary data.</text>
</comment>
<dbReference type="InterPro" id="IPR019026">
    <property type="entry name" value="Peptidase_M64_IgA"/>
</dbReference>
<dbReference type="Gene3D" id="2.120.10.70">
    <property type="entry name" value="Fucose-specific lectin"/>
    <property type="match status" value="2"/>
</dbReference>
<organism evidence="1 2">
    <name type="scientific">Streptomyces griseomycini</name>
    <dbReference type="NCBI Taxonomy" id="66895"/>
    <lineage>
        <taxon>Bacteria</taxon>
        <taxon>Bacillati</taxon>
        <taxon>Actinomycetota</taxon>
        <taxon>Actinomycetes</taxon>
        <taxon>Kitasatosporales</taxon>
        <taxon>Streptomycetaceae</taxon>
        <taxon>Streptomyces</taxon>
    </lineage>
</organism>
<dbReference type="Proteomes" id="UP000579523">
    <property type="component" value="Unassembled WGS sequence"/>
</dbReference>
<protein>
    <recommendedName>
        <fullName evidence="3">IgA Peptidase M64</fullName>
    </recommendedName>
</protein>
<dbReference type="SUPFAM" id="SSF89372">
    <property type="entry name" value="Fucose-specific lectin"/>
    <property type="match status" value="2"/>
</dbReference>
<dbReference type="InterPro" id="IPR024079">
    <property type="entry name" value="MetalloPept_cat_dom_sf"/>
</dbReference>
<keyword evidence="2" id="KW-1185">Reference proteome</keyword>
<dbReference type="Gene3D" id="3.40.390.10">
    <property type="entry name" value="Collagenase (Catalytic Domain)"/>
    <property type="match status" value="1"/>
</dbReference>
<dbReference type="RefSeq" id="WP_184820396.1">
    <property type="nucleotide sequence ID" value="NZ_BMTK01000010.1"/>
</dbReference>
<reference evidence="1 2" key="1">
    <citation type="submission" date="2020-08" db="EMBL/GenBank/DDBJ databases">
        <title>Genomic Encyclopedia of Type Strains, Phase III (KMG-III): the genomes of soil and plant-associated and newly described type strains.</title>
        <authorList>
            <person name="Whitman W."/>
        </authorList>
    </citation>
    <scope>NUCLEOTIDE SEQUENCE [LARGE SCALE GENOMIC DNA]</scope>
    <source>
        <strain evidence="1 2">CECT 3273</strain>
    </source>
</reference>
<gene>
    <name evidence="1" type="ORF">FHS37_002589</name>
</gene>
<dbReference type="GO" id="GO:0008237">
    <property type="term" value="F:metallopeptidase activity"/>
    <property type="evidence" value="ECO:0007669"/>
    <property type="project" value="InterPro"/>
</dbReference>